<evidence type="ECO:0000256" key="4">
    <source>
        <dbReference type="ARBA" id="ARBA00023136"/>
    </source>
</evidence>
<feature type="domain" description="Major facilitator superfamily (MFS) profile" evidence="6">
    <location>
        <begin position="698"/>
        <end position="1134"/>
    </location>
</feature>
<keyword evidence="2 5" id="KW-0812">Transmembrane</keyword>
<proteinExistence type="predicted"/>
<feature type="transmembrane region" description="Helical" evidence="5">
    <location>
        <begin position="464"/>
        <end position="488"/>
    </location>
</feature>
<feature type="transmembrane region" description="Helical" evidence="5">
    <location>
        <begin position="990"/>
        <end position="1012"/>
    </location>
</feature>
<feature type="transmembrane region" description="Helical" evidence="5">
    <location>
        <begin position="500"/>
        <end position="518"/>
    </location>
</feature>
<dbReference type="GeneID" id="107216806"/>
<evidence type="ECO:0000256" key="2">
    <source>
        <dbReference type="ARBA" id="ARBA00022692"/>
    </source>
</evidence>
<evidence type="ECO:0000259" key="6">
    <source>
        <dbReference type="PROSITE" id="PS50850"/>
    </source>
</evidence>
<dbReference type="PROSITE" id="PS00216">
    <property type="entry name" value="SUGAR_TRANSPORT_1"/>
    <property type="match status" value="1"/>
</dbReference>
<feature type="transmembrane region" description="Helical" evidence="5">
    <location>
        <begin position="843"/>
        <end position="865"/>
    </location>
</feature>
<feature type="transmembrane region" description="Helical" evidence="5">
    <location>
        <begin position="1081"/>
        <end position="1103"/>
    </location>
</feature>
<evidence type="ECO:0000313" key="8">
    <source>
        <dbReference type="RefSeq" id="XP_015509581.2"/>
    </source>
</evidence>
<dbReference type="RefSeq" id="XP_015509581.2">
    <property type="nucleotide sequence ID" value="XM_015654095.2"/>
</dbReference>
<protein>
    <submittedName>
        <fullName evidence="8">Uncharacterized protein LOC107216806</fullName>
    </submittedName>
</protein>
<keyword evidence="7" id="KW-1185">Reference proteome</keyword>
<organism evidence="8">
    <name type="scientific">Neodiprion lecontei</name>
    <name type="common">Redheaded pine sawfly</name>
    <dbReference type="NCBI Taxonomy" id="441921"/>
    <lineage>
        <taxon>Eukaryota</taxon>
        <taxon>Metazoa</taxon>
        <taxon>Ecdysozoa</taxon>
        <taxon>Arthropoda</taxon>
        <taxon>Hexapoda</taxon>
        <taxon>Insecta</taxon>
        <taxon>Pterygota</taxon>
        <taxon>Neoptera</taxon>
        <taxon>Endopterygota</taxon>
        <taxon>Hymenoptera</taxon>
        <taxon>Tenthredinoidea</taxon>
        <taxon>Diprionidae</taxon>
        <taxon>Diprioninae</taxon>
        <taxon>Neodiprion</taxon>
    </lineage>
</organism>
<feature type="transmembrane region" description="Helical" evidence="5">
    <location>
        <begin position="1044"/>
        <end position="1069"/>
    </location>
</feature>
<dbReference type="InterPro" id="IPR036259">
    <property type="entry name" value="MFS_trans_sf"/>
</dbReference>
<feature type="transmembrane region" description="Helical" evidence="5">
    <location>
        <begin position="1109"/>
        <end position="1130"/>
    </location>
</feature>
<evidence type="ECO:0000256" key="5">
    <source>
        <dbReference type="SAM" id="Phobius"/>
    </source>
</evidence>
<reference evidence="8" key="1">
    <citation type="submission" date="2025-08" db="UniProtKB">
        <authorList>
            <consortium name="RefSeq"/>
        </authorList>
    </citation>
    <scope>IDENTIFICATION</scope>
    <source>
        <tissue evidence="8">Thorax and Abdomen</tissue>
    </source>
</reference>
<feature type="transmembrane region" description="Helical" evidence="5">
    <location>
        <begin position="626"/>
        <end position="649"/>
    </location>
</feature>
<keyword evidence="3 5" id="KW-1133">Transmembrane helix</keyword>
<dbReference type="OrthoDB" id="3936150at2759"/>
<feature type="transmembrane region" description="Helical" evidence="5">
    <location>
        <begin position="871"/>
        <end position="890"/>
    </location>
</feature>
<feature type="transmembrane region" description="Helical" evidence="5">
    <location>
        <begin position="53"/>
        <end position="75"/>
    </location>
</feature>
<evidence type="ECO:0000256" key="3">
    <source>
        <dbReference type="ARBA" id="ARBA00022989"/>
    </source>
</evidence>
<feature type="transmembrane region" description="Helical" evidence="5">
    <location>
        <begin position="809"/>
        <end position="831"/>
    </location>
</feature>
<evidence type="ECO:0000256" key="1">
    <source>
        <dbReference type="ARBA" id="ARBA00004141"/>
    </source>
</evidence>
<evidence type="ECO:0000313" key="7">
    <source>
        <dbReference type="Proteomes" id="UP000829291"/>
    </source>
</evidence>
<name>A0A6J0B5Z4_NEOLC</name>
<dbReference type="Gene3D" id="1.20.1250.20">
    <property type="entry name" value="MFS general substrate transporter like domains"/>
    <property type="match status" value="2"/>
</dbReference>
<feature type="transmembrane region" description="Helical" evidence="5">
    <location>
        <begin position="378"/>
        <end position="399"/>
    </location>
</feature>
<feature type="transmembrane region" description="Helical" evidence="5">
    <location>
        <begin position="756"/>
        <end position="778"/>
    </location>
</feature>
<feature type="transmembrane region" description="Helical" evidence="5">
    <location>
        <begin position="957"/>
        <end position="978"/>
    </location>
</feature>
<dbReference type="InterPro" id="IPR005829">
    <property type="entry name" value="Sugar_transporter_CS"/>
</dbReference>
<accession>A0A6J0B5Z4</accession>
<feature type="transmembrane region" description="Helical" evidence="5">
    <location>
        <begin position="197"/>
        <end position="215"/>
    </location>
</feature>
<dbReference type="Proteomes" id="UP000829291">
    <property type="component" value="Chromosome 4"/>
</dbReference>
<feature type="domain" description="Major facilitator superfamily (MFS) profile" evidence="6">
    <location>
        <begin position="127"/>
        <end position="552"/>
    </location>
</feature>
<dbReference type="PROSITE" id="PS50850">
    <property type="entry name" value="MFS"/>
    <property type="match status" value="2"/>
</dbReference>
<comment type="subcellular location">
    <subcellularLocation>
        <location evidence="1">Membrane</location>
        <topology evidence="1">Multi-pass membrane protein</topology>
    </subcellularLocation>
</comment>
<sequence>MQLFCCQQYPSESNGISSSTPKEAEQNNYDANCGDDEIPNDFPEIDHISLYTLRIYVILGIPMLLSACFTMSYVFTAGTVSYRCLLTECEDPVNTTLYPTWLTTAVPYADGVSETCTRYTVQNITDSCSTTVFTNETESCDAWIYETEKLTILNEWDLTCDANLWKLSLPGTINNVGQFSGLIYSGYVSDRFGRRNLLVLATTMSTILGLIRSFSLNYEMFIIFEFLDAMAGAGLYSSAFILGMEFVGPKKRVFVSIVMCCMYPLGEVFMALCAMWIRSWRHLIWALYIPGFIAVSIPFIVPESVRWLLSKGRGDEAESVLRTIAGKNGVEVTQESIDLIKNTAKKNQIENVVLQKKGAESKPSGISALRQVLRERVLLLRLMACAFGWITNTLVYYGLSLQSVTVAGDQYVNFILVALVEIPGNLACWALVDYMGRKPILSGSFFLSGVFCILAIFVPEDWWYLTLIVFLGGKFSITIAFSTIYVYTTEMFPTPFRHSLLGFCSMIARIGSMIAPQMPLLATYMASLPMLVFGAVALVASILSLSFPETAGIKLPDTIEEAVVIGKLKKKPKSIINPSSDRLRHVVQSRGIRPGIAKHLQSVSSLVTMDFDEVLEELGELGKFQIINYFLICLPVFFSAANSLSYVFVAGVPDYRCYIEGCDDRSTPDYSAAWVNQTIPDLEYETETANAVYVPSQCSMYLMQNSTVGQFDVNDTCPFNFSTDTIIQCNEWIFDPEDWTIVGEWNLTCQSNLWKLSLIGTVHFAGIFCGSTIFGMLADRFGRKLMFITSIMMMTITGIGQVLSGSYNVFNVFVFLNAVGTAGIYPLAFILGVELVGKRKRELCGIVLNYFYALGEAAVALFAWWFGSWRLLQLAVSGPAAIFLCYYWLVPESVRWLLARNENDKAKSIVSTAAKTNKVVLSSRIMESMEISGGAKTPAKDPQLLKMLGLAFHSKLLVTRISVMFYVWAATAFVYYGLSVNSTSLSGDKYLNFALVCLVEIPGYTLALYALPLFGRRRALILSLLICTVTCAAAAWLFRTSTSLYWVATVMFLIGKLAITAAFGILYVYTAELFPTAVRSCAVGLSSTMARVGAMVAPFAPMLSTVTSGLPLICFAAAPLFAAILTALLLPETRGRRLPDTVREAEAI</sequence>
<feature type="transmembrane region" description="Helical" evidence="5">
    <location>
        <begin position="221"/>
        <end position="242"/>
    </location>
</feature>
<dbReference type="Pfam" id="PF00083">
    <property type="entry name" value="Sugar_tr"/>
    <property type="match status" value="2"/>
</dbReference>
<feature type="transmembrane region" description="Helical" evidence="5">
    <location>
        <begin position="283"/>
        <end position="301"/>
    </location>
</feature>
<feature type="transmembrane region" description="Helical" evidence="5">
    <location>
        <begin position="254"/>
        <end position="277"/>
    </location>
</feature>
<feature type="transmembrane region" description="Helical" evidence="5">
    <location>
        <begin position="411"/>
        <end position="432"/>
    </location>
</feature>
<feature type="transmembrane region" description="Helical" evidence="5">
    <location>
        <begin position="785"/>
        <end position="803"/>
    </location>
</feature>
<feature type="transmembrane region" description="Helical" evidence="5">
    <location>
        <begin position="1019"/>
        <end position="1038"/>
    </location>
</feature>
<feature type="transmembrane region" description="Helical" evidence="5">
    <location>
        <begin position="524"/>
        <end position="545"/>
    </location>
</feature>
<dbReference type="SUPFAM" id="SSF103473">
    <property type="entry name" value="MFS general substrate transporter"/>
    <property type="match status" value="2"/>
</dbReference>
<dbReference type="PANTHER" id="PTHR24064">
    <property type="entry name" value="SOLUTE CARRIER FAMILY 22 MEMBER"/>
    <property type="match status" value="1"/>
</dbReference>
<feature type="transmembrane region" description="Helical" evidence="5">
    <location>
        <begin position="439"/>
        <end position="458"/>
    </location>
</feature>
<dbReference type="InterPro" id="IPR020846">
    <property type="entry name" value="MFS_dom"/>
</dbReference>
<dbReference type="CDD" id="cd17317">
    <property type="entry name" value="MFS_SLC22"/>
    <property type="match status" value="2"/>
</dbReference>
<gene>
    <name evidence="8" type="primary">LOC107216806</name>
</gene>
<dbReference type="InterPro" id="IPR005828">
    <property type="entry name" value="MFS_sugar_transport-like"/>
</dbReference>
<keyword evidence="4 5" id="KW-0472">Membrane</keyword>